<reference evidence="11" key="1">
    <citation type="journal article" date="2020" name="Fungal Divers.">
        <title>Resolving the Mortierellaceae phylogeny through synthesis of multi-gene phylogenetics and phylogenomics.</title>
        <authorList>
            <person name="Vandepol N."/>
            <person name="Liber J."/>
            <person name="Desiro A."/>
            <person name="Na H."/>
            <person name="Kennedy M."/>
            <person name="Barry K."/>
            <person name="Grigoriev I.V."/>
            <person name="Miller A.N."/>
            <person name="O'Donnell K."/>
            <person name="Stajich J.E."/>
            <person name="Bonito G."/>
        </authorList>
    </citation>
    <scope>NUCLEOTIDE SEQUENCE</scope>
    <source>
        <strain evidence="11">NVP1</strain>
    </source>
</reference>
<name>A0A9P5VPB6_9FUNG</name>
<gene>
    <name evidence="11" type="primary">SAT4_2</name>
    <name evidence="11" type="ORF">BG006_000611</name>
</gene>
<dbReference type="InterPro" id="IPR008271">
    <property type="entry name" value="Ser/Thr_kinase_AS"/>
</dbReference>
<feature type="domain" description="Protein kinase" evidence="10">
    <location>
        <begin position="1"/>
        <end position="402"/>
    </location>
</feature>
<keyword evidence="12" id="KW-1185">Reference proteome</keyword>
<feature type="compositionally biased region" description="Low complexity" evidence="9">
    <location>
        <begin position="322"/>
        <end position="332"/>
    </location>
</feature>
<dbReference type="PANTHER" id="PTHR24343">
    <property type="entry name" value="SERINE/THREONINE KINASE"/>
    <property type="match status" value="1"/>
</dbReference>
<sequence length="453" mass="51334">MDPASQGLSQPSMASGRSCQQDQYHHVDCSSKFGLSSNEVKKRKQQQQQLEQEMRLREVQRLKQQKRQKKNQAKQLRLDQFPEYCMVMEFAAGGDLFNLLTKSYPPISLHEKHCLWRQLVSGIQYMHSIGVAHRDLKPENILIDASGRILKITDFGIANVFKSTGDPNPLPCRGIIGSEPYIAPEEFHQEEYDPRAVDVWACGIIFYVLYYAAMPWARADRKKDGRYARFFNDIMVYRQTEGQRRSLFQRQQLYSLGPGANKQGGGAQCGSNVNGSTSSSDLLNSPHHVSYHRQFPPFSFDTHASFQNTRASNDSSLEGSPTSQQSQGSTDTCLSSVQGSPVEQTITPLSAYNTYGYNQHLGGHEFIDRIETVGCRRVLYAILEPEPKRRLTIDQVANDEWVHQIRYCTDEIVKQEHQAALHLGKGVPSSKYLTLAIGRQPHHQHAVPKNVKH</sequence>
<evidence type="ECO:0000256" key="8">
    <source>
        <dbReference type="ARBA" id="ARBA00048679"/>
    </source>
</evidence>
<dbReference type="Pfam" id="PF00069">
    <property type="entry name" value="Pkinase"/>
    <property type="match status" value="1"/>
</dbReference>
<evidence type="ECO:0000256" key="7">
    <source>
        <dbReference type="ARBA" id="ARBA00047899"/>
    </source>
</evidence>
<dbReference type="EMBL" id="JAAAUY010000110">
    <property type="protein sequence ID" value="KAF9335222.1"/>
    <property type="molecule type" value="Genomic_DNA"/>
</dbReference>
<evidence type="ECO:0000259" key="10">
    <source>
        <dbReference type="PROSITE" id="PS50011"/>
    </source>
</evidence>
<keyword evidence="4" id="KW-0547">Nucleotide-binding</keyword>
<dbReference type="SMART" id="SM00220">
    <property type="entry name" value="S_TKc"/>
    <property type="match status" value="1"/>
</dbReference>
<protein>
    <recommendedName>
        <fullName evidence="1">non-specific serine/threonine protein kinase</fullName>
        <ecNumber evidence="1">2.7.11.1</ecNumber>
    </recommendedName>
</protein>
<comment type="caution">
    <text evidence="11">The sequence shown here is derived from an EMBL/GenBank/DDBJ whole genome shotgun (WGS) entry which is preliminary data.</text>
</comment>
<keyword evidence="5 11" id="KW-0418">Kinase</keyword>
<dbReference type="InterPro" id="IPR000719">
    <property type="entry name" value="Prot_kinase_dom"/>
</dbReference>
<dbReference type="PROSITE" id="PS50011">
    <property type="entry name" value="PROTEIN_KINASE_DOM"/>
    <property type="match status" value="1"/>
</dbReference>
<dbReference type="GO" id="GO:0004674">
    <property type="term" value="F:protein serine/threonine kinase activity"/>
    <property type="evidence" value="ECO:0007669"/>
    <property type="project" value="UniProtKB-KW"/>
</dbReference>
<evidence type="ECO:0000313" key="11">
    <source>
        <dbReference type="EMBL" id="KAF9335222.1"/>
    </source>
</evidence>
<feature type="region of interest" description="Disordered" evidence="9">
    <location>
        <begin position="258"/>
        <end position="283"/>
    </location>
</feature>
<feature type="compositionally biased region" description="Polar residues" evidence="9">
    <location>
        <begin position="269"/>
        <end position="283"/>
    </location>
</feature>
<dbReference type="PANTHER" id="PTHR24343:SF558">
    <property type="entry name" value="PROTEIN KINASE DOMAIN-CONTAINING PROTEIN"/>
    <property type="match status" value="1"/>
</dbReference>
<dbReference type="AlphaFoldDB" id="A0A9P5VPB6"/>
<evidence type="ECO:0000256" key="2">
    <source>
        <dbReference type="ARBA" id="ARBA00022527"/>
    </source>
</evidence>
<evidence type="ECO:0000256" key="6">
    <source>
        <dbReference type="ARBA" id="ARBA00022840"/>
    </source>
</evidence>
<dbReference type="EC" id="2.7.11.1" evidence="1"/>
<comment type="catalytic activity">
    <reaction evidence="7">
        <text>L-threonyl-[protein] + ATP = O-phospho-L-threonyl-[protein] + ADP + H(+)</text>
        <dbReference type="Rhea" id="RHEA:46608"/>
        <dbReference type="Rhea" id="RHEA-COMP:11060"/>
        <dbReference type="Rhea" id="RHEA-COMP:11605"/>
        <dbReference type="ChEBI" id="CHEBI:15378"/>
        <dbReference type="ChEBI" id="CHEBI:30013"/>
        <dbReference type="ChEBI" id="CHEBI:30616"/>
        <dbReference type="ChEBI" id="CHEBI:61977"/>
        <dbReference type="ChEBI" id="CHEBI:456216"/>
        <dbReference type="EC" id="2.7.11.1"/>
    </reaction>
</comment>
<dbReference type="InterPro" id="IPR011009">
    <property type="entry name" value="Kinase-like_dom_sf"/>
</dbReference>
<dbReference type="PROSITE" id="PS00108">
    <property type="entry name" value="PROTEIN_KINASE_ST"/>
    <property type="match status" value="1"/>
</dbReference>
<keyword evidence="2" id="KW-0723">Serine/threonine-protein kinase</keyword>
<evidence type="ECO:0000313" key="12">
    <source>
        <dbReference type="Proteomes" id="UP000696485"/>
    </source>
</evidence>
<feature type="region of interest" description="Disordered" evidence="9">
    <location>
        <begin position="1"/>
        <end position="21"/>
    </location>
</feature>
<dbReference type="Gene3D" id="1.10.510.10">
    <property type="entry name" value="Transferase(Phosphotransferase) domain 1"/>
    <property type="match status" value="1"/>
</dbReference>
<evidence type="ECO:0000256" key="5">
    <source>
        <dbReference type="ARBA" id="ARBA00022777"/>
    </source>
</evidence>
<keyword evidence="3" id="KW-0808">Transferase</keyword>
<comment type="catalytic activity">
    <reaction evidence="8">
        <text>L-seryl-[protein] + ATP = O-phospho-L-seryl-[protein] + ADP + H(+)</text>
        <dbReference type="Rhea" id="RHEA:17989"/>
        <dbReference type="Rhea" id="RHEA-COMP:9863"/>
        <dbReference type="Rhea" id="RHEA-COMP:11604"/>
        <dbReference type="ChEBI" id="CHEBI:15378"/>
        <dbReference type="ChEBI" id="CHEBI:29999"/>
        <dbReference type="ChEBI" id="CHEBI:30616"/>
        <dbReference type="ChEBI" id="CHEBI:83421"/>
        <dbReference type="ChEBI" id="CHEBI:456216"/>
        <dbReference type="EC" id="2.7.11.1"/>
    </reaction>
</comment>
<feature type="compositionally biased region" description="Polar residues" evidence="9">
    <location>
        <begin position="309"/>
        <end position="321"/>
    </location>
</feature>
<evidence type="ECO:0000256" key="9">
    <source>
        <dbReference type="SAM" id="MobiDB-lite"/>
    </source>
</evidence>
<dbReference type="Proteomes" id="UP000696485">
    <property type="component" value="Unassembled WGS sequence"/>
</dbReference>
<proteinExistence type="predicted"/>
<evidence type="ECO:0000256" key="3">
    <source>
        <dbReference type="ARBA" id="ARBA00022679"/>
    </source>
</evidence>
<accession>A0A9P5VPB6</accession>
<keyword evidence="6" id="KW-0067">ATP-binding</keyword>
<dbReference type="GO" id="GO:0005829">
    <property type="term" value="C:cytosol"/>
    <property type="evidence" value="ECO:0007669"/>
    <property type="project" value="TreeGrafter"/>
</dbReference>
<organism evidence="11 12">
    <name type="scientific">Podila minutissima</name>
    <dbReference type="NCBI Taxonomy" id="64525"/>
    <lineage>
        <taxon>Eukaryota</taxon>
        <taxon>Fungi</taxon>
        <taxon>Fungi incertae sedis</taxon>
        <taxon>Mucoromycota</taxon>
        <taxon>Mortierellomycotina</taxon>
        <taxon>Mortierellomycetes</taxon>
        <taxon>Mortierellales</taxon>
        <taxon>Mortierellaceae</taxon>
        <taxon>Podila</taxon>
    </lineage>
</organism>
<feature type="region of interest" description="Disordered" evidence="9">
    <location>
        <begin position="309"/>
        <end position="339"/>
    </location>
</feature>
<evidence type="ECO:0000256" key="1">
    <source>
        <dbReference type="ARBA" id="ARBA00012513"/>
    </source>
</evidence>
<dbReference type="GO" id="GO:0005524">
    <property type="term" value="F:ATP binding"/>
    <property type="evidence" value="ECO:0007669"/>
    <property type="project" value="UniProtKB-KW"/>
</dbReference>
<dbReference type="SUPFAM" id="SSF56112">
    <property type="entry name" value="Protein kinase-like (PK-like)"/>
    <property type="match status" value="1"/>
</dbReference>
<evidence type="ECO:0000256" key="4">
    <source>
        <dbReference type="ARBA" id="ARBA00022741"/>
    </source>
</evidence>